<dbReference type="PANTHER" id="PTHR31280:SF16">
    <property type="entry name" value="GLS PROTEIN (DUF810)"/>
    <property type="match status" value="1"/>
</dbReference>
<dbReference type="InterPro" id="IPR057984">
    <property type="entry name" value="PATROL1_C"/>
</dbReference>
<evidence type="ECO:0000256" key="1">
    <source>
        <dbReference type="SAM" id="SignalP"/>
    </source>
</evidence>
<protein>
    <recommendedName>
        <fullName evidence="2">MHD2 domain-containing protein</fullName>
    </recommendedName>
</protein>
<dbReference type="Proteomes" id="UP000197138">
    <property type="component" value="Unassembled WGS sequence"/>
</dbReference>
<organism evidence="3 5">
    <name type="scientific">Punica granatum</name>
    <name type="common">Pomegranate</name>
    <dbReference type="NCBI Taxonomy" id="22663"/>
    <lineage>
        <taxon>Eukaryota</taxon>
        <taxon>Viridiplantae</taxon>
        <taxon>Streptophyta</taxon>
        <taxon>Embryophyta</taxon>
        <taxon>Tracheophyta</taxon>
        <taxon>Spermatophyta</taxon>
        <taxon>Magnoliopsida</taxon>
        <taxon>eudicotyledons</taxon>
        <taxon>Gunneridae</taxon>
        <taxon>Pentapetalae</taxon>
        <taxon>rosids</taxon>
        <taxon>malvids</taxon>
        <taxon>Myrtales</taxon>
        <taxon>Lythraceae</taxon>
        <taxon>Punica</taxon>
    </lineage>
</organism>
<dbReference type="Pfam" id="PF25761">
    <property type="entry name" value="TPR_PATROL1"/>
    <property type="match status" value="1"/>
</dbReference>
<dbReference type="PROSITE" id="PS51259">
    <property type="entry name" value="MHD2"/>
    <property type="match status" value="1"/>
</dbReference>
<dbReference type="PANTHER" id="PTHR31280">
    <property type="entry name" value="PROTEIN UNC-13 HOMOLOG"/>
    <property type="match status" value="1"/>
</dbReference>
<keyword evidence="1" id="KW-0732">Signal</keyword>
<feature type="chain" id="PRO_5014071986" description="MHD2 domain-containing protein" evidence="1">
    <location>
        <begin position="21"/>
        <end position="136"/>
    </location>
</feature>
<dbReference type="InterPro" id="IPR014772">
    <property type="entry name" value="Munc13_dom-2"/>
</dbReference>
<reference evidence="4 6" key="3">
    <citation type="submission" date="2017-11" db="EMBL/GenBank/DDBJ databases">
        <title>De-novo sequencing of pomegranate (Punica granatum L.) genome.</title>
        <authorList>
            <person name="Akparov Z."/>
            <person name="Amiraslanov A."/>
            <person name="Hajiyeva S."/>
            <person name="Abbasov M."/>
            <person name="Kaur K."/>
            <person name="Hamwieh A."/>
            <person name="Solovyev V."/>
            <person name="Salamov A."/>
            <person name="Braich B."/>
            <person name="Kosarev P."/>
            <person name="Mahmoud A."/>
            <person name="Hajiyev E."/>
            <person name="Babayeva S."/>
            <person name="Izzatullayeva V."/>
            <person name="Mammadov A."/>
            <person name="Mammadov A."/>
            <person name="Sharifova S."/>
            <person name="Ojaghi J."/>
            <person name="Eynullazada K."/>
            <person name="Bayramov B."/>
            <person name="Abdulazimova A."/>
            <person name="Shahmuradov I."/>
        </authorList>
    </citation>
    <scope>NUCLEOTIDE SEQUENCE [LARGE SCALE GENOMIC DNA]</scope>
    <source>
        <strain evidence="4">AG2017</strain>
        <strain evidence="6">cv. AG2017</strain>
        <tissue evidence="4">Leaf</tissue>
    </source>
</reference>
<dbReference type="AlphaFoldDB" id="A0A218XIH8"/>
<reference evidence="3" key="2">
    <citation type="submission" date="2017-06" db="EMBL/GenBank/DDBJ databases">
        <title>The pomegranate genome and the genomics of punicalagin biosynthesis.</title>
        <authorList>
            <person name="Xu C."/>
        </authorList>
    </citation>
    <scope>NUCLEOTIDE SEQUENCE [LARGE SCALE GENOMIC DNA]</scope>
    <source>
        <tissue evidence="3">Fresh leaf</tissue>
    </source>
</reference>
<sequence>MRASFDGFLFVLLAGGPTHAFYLEDFILIEEDFKFLTDLFWSNGDGLPSDLIDKFSTQVRSLLPLFRTDTESLVEHFRVLTLESYESFAKSMLPRSPTSSQWSSDEPNTLLRVLCCQNDQAAMKFLKKNYNLPKKL</sequence>
<dbReference type="InterPro" id="IPR008528">
    <property type="entry name" value="unc-13_homologue"/>
</dbReference>
<evidence type="ECO:0000259" key="2">
    <source>
        <dbReference type="PROSITE" id="PS51259"/>
    </source>
</evidence>
<feature type="domain" description="MHD2" evidence="2">
    <location>
        <begin position="1"/>
        <end position="77"/>
    </location>
</feature>
<gene>
    <name evidence="3" type="ORF">CDL15_Pgr014150</name>
    <name evidence="4" type="ORF">CRG98_009301</name>
</gene>
<dbReference type="EMBL" id="PGOL01000462">
    <property type="protein sequence ID" value="PKI70309.1"/>
    <property type="molecule type" value="Genomic_DNA"/>
</dbReference>
<evidence type="ECO:0000313" key="4">
    <source>
        <dbReference type="EMBL" id="PKI70309.1"/>
    </source>
</evidence>
<reference evidence="5" key="1">
    <citation type="journal article" date="2017" name="Plant J.">
        <title>The pomegranate (Punica granatum L.) genome and the genomics of punicalagin biosynthesis.</title>
        <authorList>
            <person name="Qin G."/>
            <person name="Xu C."/>
            <person name="Ming R."/>
            <person name="Tang H."/>
            <person name="Guyot R."/>
            <person name="Kramer E.M."/>
            <person name="Hu Y."/>
            <person name="Yi X."/>
            <person name="Qi Y."/>
            <person name="Xu X."/>
            <person name="Gao Z."/>
            <person name="Pan H."/>
            <person name="Jian J."/>
            <person name="Tian Y."/>
            <person name="Yue Z."/>
            <person name="Xu Y."/>
        </authorList>
    </citation>
    <scope>NUCLEOTIDE SEQUENCE [LARGE SCALE GENOMIC DNA]</scope>
    <source>
        <strain evidence="5">cv. Dabenzi</strain>
    </source>
</reference>
<proteinExistence type="predicted"/>
<accession>A0A218XIH8</accession>
<evidence type="ECO:0000313" key="5">
    <source>
        <dbReference type="Proteomes" id="UP000197138"/>
    </source>
</evidence>
<evidence type="ECO:0000313" key="6">
    <source>
        <dbReference type="Proteomes" id="UP000233551"/>
    </source>
</evidence>
<name>A0A218XIH8_PUNGR</name>
<dbReference type="STRING" id="22663.A0A218XIH8"/>
<keyword evidence="6" id="KW-1185">Reference proteome</keyword>
<feature type="signal peptide" evidence="1">
    <location>
        <begin position="1"/>
        <end position="20"/>
    </location>
</feature>
<evidence type="ECO:0000313" key="3">
    <source>
        <dbReference type="EMBL" id="OWM84580.1"/>
    </source>
</evidence>
<dbReference type="EMBL" id="MTKT01001322">
    <property type="protein sequence ID" value="OWM84580.1"/>
    <property type="molecule type" value="Genomic_DNA"/>
</dbReference>
<dbReference type="Proteomes" id="UP000233551">
    <property type="component" value="Unassembled WGS sequence"/>
</dbReference>
<comment type="caution">
    <text evidence="3">The sequence shown here is derived from an EMBL/GenBank/DDBJ whole genome shotgun (WGS) entry which is preliminary data.</text>
</comment>